<dbReference type="Gene3D" id="1.10.1740.10">
    <property type="match status" value="1"/>
</dbReference>
<dbReference type="InterPro" id="IPR014284">
    <property type="entry name" value="RNA_pol_sigma-70_dom"/>
</dbReference>
<dbReference type="AlphaFoldDB" id="A0AAU8FMF5"/>
<feature type="domain" description="RNA polymerase sigma factor 70 region 4 type 2" evidence="6">
    <location>
        <begin position="166"/>
        <end position="208"/>
    </location>
</feature>
<dbReference type="SUPFAM" id="SSF88946">
    <property type="entry name" value="Sigma2 domain of RNA polymerase sigma factors"/>
    <property type="match status" value="1"/>
</dbReference>
<dbReference type="GO" id="GO:0006352">
    <property type="term" value="P:DNA-templated transcription initiation"/>
    <property type="evidence" value="ECO:0007669"/>
    <property type="project" value="InterPro"/>
</dbReference>
<evidence type="ECO:0000256" key="3">
    <source>
        <dbReference type="ARBA" id="ARBA00023082"/>
    </source>
</evidence>
<dbReference type="EMBL" id="CP159289">
    <property type="protein sequence ID" value="XCH24732.1"/>
    <property type="molecule type" value="Genomic_DNA"/>
</dbReference>
<reference evidence="7" key="1">
    <citation type="submission" date="2024-06" db="EMBL/GenBank/DDBJ databases">
        <title>Sequencing and assembly of the genome of Dyadobacter sp. strain 676, a symbiont of Cyamopsis tetragonoloba.</title>
        <authorList>
            <person name="Guro P."/>
            <person name="Sazanova A."/>
            <person name="Kuznetsova I."/>
            <person name="Belimov A."/>
            <person name="Safronova V."/>
        </authorList>
    </citation>
    <scope>NUCLEOTIDE SEQUENCE</scope>
    <source>
        <strain evidence="7">676</strain>
    </source>
</reference>
<protein>
    <submittedName>
        <fullName evidence="7">Sigma-70 family RNA polymerase sigma factor</fullName>
    </submittedName>
</protein>
<evidence type="ECO:0000256" key="2">
    <source>
        <dbReference type="ARBA" id="ARBA00023015"/>
    </source>
</evidence>
<dbReference type="InterPro" id="IPR013249">
    <property type="entry name" value="RNA_pol_sigma70_r4_t2"/>
</dbReference>
<evidence type="ECO:0000313" key="7">
    <source>
        <dbReference type="EMBL" id="XCH24732.1"/>
    </source>
</evidence>
<dbReference type="Gene3D" id="1.10.10.10">
    <property type="entry name" value="Winged helix-like DNA-binding domain superfamily/Winged helix DNA-binding domain"/>
    <property type="match status" value="1"/>
</dbReference>
<dbReference type="PANTHER" id="PTHR43133:SF8">
    <property type="entry name" value="RNA POLYMERASE SIGMA FACTOR HI_1459-RELATED"/>
    <property type="match status" value="1"/>
</dbReference>
<dbReference type="SUPFAM" id="SSF88659">
    <property type="entry name" value="Sigma3 and sigma4 domains of RNA polymerase sigma factors"/>
    <property type="match status" value="1"/>
</dbReference>
<dbReference type="NCBIfam" id="TIGR02937">
    <property type="entry name" value="sigma70-ECF"/>
    <property type="match status" value="1"/>
</dbReference>
<comment type="similarity">
    <text evidence="1">Belongs to the sigma-70 factor family. ECF subfamily.</text>
</comment>
<keyword evidence="4" id="KW-0238">DNA-binding</keyword>
<dbReference type="InterPro" id="IPR039425">
    <property type="entry name" value="RNA_pol_sigma-70-like"/>
</dbReference>
<name>A0AAU8FMF5_9BACT</name>
<evidence type="ECO:0000259" key="6">
    <source>
        <dbReference type="Pfam" id="PF08281"/>
    </source>
</evidence>
<dbReference type="Pfam" id="PF08281">
    <property type="entry name" value="Sigma70_r4_2"/>
    <property type="match status" value="1"/>
</dbReference>
<dbReference type="RefSeq" id="WP_353720047.1">
    <property type="nucleotide sequence ID" value="NZ_CP159289.1"/>
</dbReference>
<dbReference type="InterPro" id="IPR013325">
    <property type="entry name" value="RNA_pol_sigma_r2"/>
</dbReference>
<evidence type="ECO:0000256" key="5">
    <source>
        <dbReference type="ARBA" id="ARBA00023163"/>
    </source>
</evidence>
<organism evidence="7">
    <name type="scientific">Dyadobacter sp. 676</name>
    <dbReference type="NCBI Taxonomy" id="3088362"/>
    <lineage>
        <taxon>Bacteria</taxon>
        <taxon>Pseudomonadati</taxon>
        <taxon>Bacteroidota</taxon>
        <taxon>Cytophagia</taxon>
        <taxon>Cytophagales</taxon>
        <taxon>Spirosomataceae</taxon>
        <taxon>Dyadobacter</taxon>
    </lineage>
</organism>
<dbReference type="PANTHER" id="PTHR43133">
    <property type="entry name" value="RNA POLYMERASE ECF-TYPE SIGMA FACTO"/>
    <property type="match status" value="1"/>
</dbReference>
<evidence type="ECO:0000256" key="4">
    <source>
        <dbReference type="ARBA" id="ARBA00023125"/>
    </source>
</evidence>
<keyword evidence="5" id="KW-0804">Transcription</keyword>
<gene>
    <name evidence="7" type="ORF">ABV298_31330</name>
</gene>
<sequence>MTFQDSSKRYLDSDRLFYEELLRENRDAYSFLYFQTYRQCIPYVLKRGADQQQAEDLLQECLAIFLVKVRDGSFVYQESTRITSYFFRIYINQWKKSLEQANRRNEVRLESRLAAEDDGEESYKDGSATGTFKITGFDDDGNAFETALPEAVLQAYDSDERHWIFRKLDRAFQLLADDCRKVLRWFYVDGWSLREIAGELGMTEASAMVKRFKCAKYLREKFHLQ</sequence>
<dbReference type="GO" id="GO:0016987">
    <property type="term" value="F:sigma factor activity"/>
    <property type="evidence" value="ECO:0007669"/>
    <property type="project" value="UniProtKB-KW"/>
</dbReference>
<dbReference type="InterPro" id="IPR036388">
    <property type="entry name" value="WH-like_DNA-bd_sf"/>
</dbReference>
<dbReference type="GO" id="GO:0003677">
    <property type="term" value="F:DNA binding"/>
    <property type="evidence" value="ECO:0007669"/>
    <property type="project" value="UniProtKB-KW"/>
</dbReference>
<dbReference type="InterPro" id="IPR013324">
    <property type="entry name" value="RNA_pol_sigma_r3/r4-like"/>
</dbReference>
<accession>A0AAU8FMF5</accession>
<proteinExistence type="inferred from homology"/>
<keyword evidence="3" id="KW-0731">Sigma factor</keyword>
<evidence type="ECO:0000256" key="1">
    <source>
        <dbReference type="ARBA" id="ARBA00010641"/>
    </source>
</evidence>
<keyword evidence="2" id="KW-0805">Transcription regulation</keyword>